<dbReference type="Proteomes" id="UP000199652">
    <property type="component" value="Unassembled WGS sequence"/>
</dbReference>
<organism evidence="1 2">
    <name type="scientific">Eubacterium barkeri</name>
    <name type="common">Clostridium barkeri</name>
    <dbReference type="NCBI Taxonomy" id="1528"/>
    <lineage>
        <taxon>Bacteria</taxon>
        <taxon>Bacillati</taxon>
        <taxon>Bacillota</taxon>
        <taxon>Clostridia</taxon>
        <taxon>Eubacteriales</taxon>
        <taxon>Eubacteriaceae</taxon>
        <taxon>Eubacterium</taxon>
    </lineage>
</organism>
<keyword evidence="2" id="KW-1185">Reference proteome</keyword>
<protein>
    <submittedName>
        <fullName evidence="1">Uncharacterized protein</fullName>
    </submittedName>
</protein>
<evidence type="ECO:0000313" key="1">
    <source>
        <dbReference type="EMBL" id="SDX41120.1"/>
    </source>
</evidence>
<dbReference type="AlphaFoldDB" id="A0A1H3BGK1"/>
<gene>
    <name evidence="1" type="ORF">SAMN04488579_10274</name>
</gene>
<dbReference type="EMBL" id="FNOU01000002">
    <property type="protein sequence ID" value="SDX41120.1"/>
    <property type="molecule type" value="Genomic_DNA"/>
</dbReference>
<accession>A0A1H3BGK1</accession>
<name>A0A1H3BGK1_EUBBA</name>
<dbReference type="RefSeq" id="WP_176770790.1">
    <property type="nucleotide sequence ID" value="NZ_FNOU01000002.1"/>
</dbReference>
<dbReference type="STRING" id="1528.SAMN04488579_10274"/>
<sequence>MEEKRKLANILMNEIEELENEPIQDRCDKIAQLAHELIELWRTFSI</sequence>
<proteinExistence type="predicted"/>
<reference evidence="2" key="1">
    <citation type="submission" date="2016-10" db="EMBL/GenBank/DDBJ databases">
        <authorList>
            <person name="Varghese N."/>
            <person name="Submissions S."/>
        </authorList>
    </citation>
    <scope>NUCLEOTIDE SEQUENCE [LARGE SCALE GENOMIC DNA]</scope>
    <source>
        <strain evidence="2">VPI 5359</strain>
    </source>
</reference>
<evidence type="ECO:0000313" key="2">
    <source>
        <dbReference type="Proteomes" id="UP000199652"/>
    </source>
</evidence>